<dbReference type="Pfam" id="PF21863">
    <property type="entry name" value="HTH_67"/>
    <property type="match status" value="1"/>
</dbReference>
<reference evidence="1" key="1">
    <citation type="submission" date="2021-01" db="EMBL/GenBank/DDBJ databases">
        <title>Whole genome shotgun sequence of Virgisporangium aliadipatigenens NBRC 105644.</title>
        <authorList>
            <person name="Komaki H."/>
            <person name="Tamura T."/>
        </authorList>
    </citation>
    <scope>NUCLEOTIDE SEQUENCE</scope>
    <source>
        <strain evidence="1">NBRC 105644</strain>
    </source>
</reference>
<sequence length="270" mass="28933">MNPVRHLWTLIEPLHAVTYFAPEARAAYEEVGLRGFWRGYFAGRAAPLGAVTAAPVTALFFGFAPRMVERALPDIWSRISPADALRCREAGAASALRSHGTTTEAADLLWAAASGARTSGRALAAANAALPAPEDPHARLWLATTVLREHRGDGHVTALVTNGVDGCEALVWRDAIDGLRGELQGNRGWTDEEWDAARQRLAARGWVDGDGRATAAGRAAHARMEELTDELAAQPWAGTDTERLVALLTPAAEALHRVIPYPNAMGLPRG</sequence>
<keyword evidence="2" id="KW-1185">Reference proteome</keyword>
<accession>A0A8J3YTZ3</accession>
<comment type="caution">
    <text evidence="1">The sequence shown here is derived from an EMBL/GenBank/DDBJ whole genome shotgun (WGS) entry which is preliminary data.</text>
</comment>
<dbReference type="EMBL" id="BOPF01000036">
    <property type="protein sequence ID" value="GIJ50452.1"/>
    <property type="molecule type" value="Genomic_DNA"/>
</dbReference>
<protein>
    <recommendedName>
        <fullName evidence="3">SalK</fullName>
    </recommendedName>
</protein>
<organism evidence="1 2">
    <name type="scientific">Virgisporangium aliadipatigenens</name>
    <dbReference type="NCBI Taxonomy" id="741659"/>
    <lineage>
        <taxon>Bacteria</taxon>
        <taxon>Bacillati</taxon>
        <taxon>Actinomycetota</taxon>
        <taxon>Actinomycetes</taxon>
        <taxon>Micromonosporales</taxon>
        <taxon>Micromonosporaceae</taxon>
        <taxon>Virgisporangium</taxon>
    </lineage>
</organism>
<dbReference type="InterPro" id="IPR054058">
    <property type="entry name" value="HTH_67"/>
</dbReference>
<dbReference type="NCBIfam" id="NF047719">
    <property type="entry name" value="SCO6745_fam_HTH"/>
    <property type="match status" value="1"/>
</dbReference>
<dbReference type="Proteomes" id="UP000619260">
    <property type="component" value="Unassembled WGS sequence"/>
</dbReference>
<proteinExistence type="predicted"/>
<dbReference type="AlphaFoldDB" id="A0A8J3YTZ3"/>
<evidence type="ECO:0000313" key="2">
    <source>
        <dbReference type="Proteomes" id="UP000619260"/>
    </source>
</evidence>
<evidence type="ECO:0000313" key="1">
    <source>
        <dbReference type="EMBL" id="GIJ50452.1"/>
    </source>
</evidence>
<gene>
    <name evidence="1" type="ORF">Val02_73380</name>
</gene>
<name>A0A8J3YTZ3_9ACTN</name>
<evidence type="ECO:0008006" key="3">
    <source>
        <dbReference type="Google" id="ProtNLM"/>
    </source>
</evidence>
<dbReference type="RefSeq" id="WP_203903885.1">
    <property type="nucleotide sequence ID" value="NZ_BOPF01000036.1"/>
</dbReference>